<evidence type="ECO:0000259" key="8">
    <source>
        <dbReference type="PROSITE" id="PS51007"/>
    </source>
</evidence>
<evidence type="ECO:0000256" key="4">
    <source>
        <dbReference type="ARBA" id="ARBA00022982"/>
    </source>
</evidence>
<dbReference type="InterPro" id="IPR009056">
    <property type="entry name" value="Cyt_c-like_dom"/>
</dbReference>
<dbReference type="PROSITE" id="PS51007">
    <property type="entry name" value="CYTC"/>
    <property type="match status" value="1"/>
</dbReference>
<keyword evidence="10" id="KW-1185">Reference proteome</keyword>
<keyword evidence="2 6" id="KW-0349">Heme</keyword>
<dbReference type="AlphaFoldDB" id="A0A7Y6NLV0"/>
<evidence type="ECO:0000313" key="10">
    <source>
        <dbReference type="Proteomes" id="UP000529637"/>
    </source>
</evidence>
<dbReference type="InterPro" id="IPR036909">
    <property type="entry name" value="Cyt_c-like_dom_sf"/>
</dbReference>
<dbReference type="GO" id="GO:0020037">
    <property type="term" value="F:heme binding"/>
    <property type="evidence" value="ECO:0007669"/>
    <property type="project" value="InterPro"/>
</dbReference>
<sequence>MRPPLDARLAAALAALLLGAGIAVAPRAHAADDAAQLALGKALFTKDASPACAVCHTLRDAGAAGEVGPNLDELQPDPARITKALNNGIGNMPSFKGSLSPAQIEALARYVSKASRATK</sequence>
<keyword evidence="5 6" id="KW-0408">Iron</keyword>
<dbReference type="Gene3D" id="1.10.760.10">
    <property type="entry name" value="Cytochrome c-like domain"/>
    <property type="match status" value="1"/>
</dbReference>
<dbReference type="PANTHER" id="PTHR37823">
    <property type="entry name" value="CYTOCHROME C-553-LIKE"/>
    <property type="match status" value="1"/>
</dbReference>
<evidence type="ECO:0000256" key="2">
    <source>
        <dbReference type="ARBA" id="ARBA00022617"/>
    </source>
</evidence>
<evidence type="ECO:0000256" key="7">
    <source>
        <dbReference type="SAM" id="SignalP"/>
    </source>
</evidence>
<dbReference type="InterPro" id="IPR051811">
    <property type="entry name" value="Cytochrome_c550/c551-like"/>
</dbReference>
<evidence type="ECO:0000256" key="6">
    <source>
        <dbReference type="PROSITE-ProRule" id="PRU00433"/>
    </source>
</evidence>
<feature type="chain" id="PRO_5031451668" evidence="7">
    <location>
        <begin position="31"/>
        <end position="119"/>
    </location>
</feature>
<evidence type="ECO:0000256" key="3">
    <source>
        <dbReference type="ARBA" id="ARBA00022723"/>
    </source>
</evidence>
<dbReference type="GO" id="GO:0009055">
    <property type="term" value="F:electron transfer activity"/>
    <property type="evidence" value="ECO:0007669"/>
    <property type="project" value="InterPro"/>
</dbReference>
<organism evidence="9 10">
    <name type="scientific">Piscinibacter koreensis</name>
    <dbReference type="NCBI Taxonomy" id="2742824"/>
    <lineage>
        <taxon>Bacteria</taxon>
        <taxon>Pseudomonadati</taxon>
        <taxon>Pseudomonadota</taxon>
        <taxon>Betaproteobacteria</taxon>
        <taxon>Burkholderiales</taxon>
        <taxon>Sphaerotilaceae</taxon>
        <taxon>Piscinibacter</taxon>
    </lineage>
</organism>
<dbReference type="Proteomes" id="UP000529637">
    <property type="component" value="Unassembled WGS sequence"/>
</dbReference>
<feature type="signal peptide" evidence="7">
    <location>
        <begin position="1"/>
        <end position="30"/>
    </location>
</feature>
<dbReference type="EMBL" id="JABWMJ010000002">
    <property type="protein sequence ID" value="NUZ05486.1"/>
    <property type="molecule type" value="Genomic_DNA"/>
</dbReference>
<evidence type="ECO:0000256" key="1">
    <source>
        <dbReference type="ARBA" id="ARBA00022448"/>
    </source>
</evidence>
<comment type="caution">
    <text evidence="9">The sequence shown here is derived from an EMBL/GenBank/DDBJ whole genome shotgun (WGS) entry which is preliminary data.</text>
</comment>
<proteinExistence type="predicted"/>
<keyword evidence="7" id="KW-0732">Signal</keyword>
<keyword evidence="3 6" id="KW-0479">Metal-binding</keyword>
<dbReference type="GO" id="GO:0046872">
    <property type="term" value="F:metal ion binding"/>
    <property type="evidence" value="ECO:0007669"/>
    <property type="project" value="UniProtKB-KW"/>
</dbReference>
<name>A0A7Y6NLV0_9BURK</name>
<reference evidence="9 10" key="1">
    <citation type="submission" date="2020-06" db="EMBL/GenBank/DDBJ databases">
        <title>Schlegella sp. ID0723 isolated from air conditioner.</title>
        <authorList>
            <person name="Kim D.Y."/>
            <person name="Kim D.-U."/>
        </authorList>
    </citation>
    <scope>NUCLEOTIDE SEQUENCE [LARGE SCALE GENOMIC DNA]</scope>
    <source>
        <strain evidence="9 10">ID0723</strain>
    </source>
</reference>
<evidence type="ECO:0000256" key="5">
    <source>
        <dbReference type="ARBA" id="ARBA00023004"/>
    </source>
</evidence>
<keyword evidence="4" id="KW-0249">Electron transport</keyword>
<dbReference type="SUPFAM" id="SSF46626">
    <property type="entry name" value="Cytochrome c"/>
    <property type="match status" value="1"/>
</dbReference>
<evidence type="ECO:0000313" key="9">
    <source>
        <dbReference type="EMBL" id="NUZ05486.1"/>
    </source>
</evidence>
<accession>A0A7Y6NLV0</accession>
<protein>
    <submittedName>
        <fullName evidence="9">Cytochrome c</fullName>
    </submittedName>
</protein>
<dbReference type="Pfam" id="PF13442">
    <property type="entry name" value="Cytochrome_CBB3"/>
    <property type="match status" value="1"/>
</dbReference>
<gene>
    <name evidence="9" type="ORF">HQN59_06885</name>
</gene>
<keyword evidence="1" id="KW-0813">Transport</keyword>
<feature type="domain" description="Cytochrome c" evidence="8">
    <location>
        <begin position="35"/>
        <end position="115"/>
    </location>
</feature>
<dbReference type="RefSeq" id="WP_176067531.1">
    <property type="nucleotide sequence ID" value="NZ_JABWMJ010000002.1"/>
</dbReference>